<dbReference type="InterPro" id="IPR002187">
    <property type="entry name" value="N-reg_PII"/>
</dbReference>
<dbReference type="InterPro" id="IPR015867">
    <property type="entry name" value="N-reg_PII/ATP_PRibTrfase_C"/>
</dbReference>
<dbReference type="PANTHER" id="PTHR30115">
    <property type="entry name" value="NITROGEN REGULATORY PROTEIN P-II"/>
    <property type="match status" value="1"/>
</dbReference>
<organism evidence="2 3">
    <name type="scientific">Enterococcus raffinosus</name>
    <dbReference type="NCBI Taxonomy" id="71452"/>
    <lineage>
        <taxon>Bacteria</taxon>
        <taxon>Bacillati</taxon>
        <taxon>Bacillota</taxon>
        <taxon>Bacilli</taxon>
        <taxon>Lactobacillales</taxon>
        <taxon>Enterococcaceae</taxon>
        <taxon>Enterococcus</taxon>
    </lineage>
</organism>
<dbReference type="PROSITE" id="PS51343">
    <property type="entry name" value="PII_GLNB_DOM"/>
    <property type="match status" value="1"/>
</dbReference>
<dbReference type="InterPro" id="IPR017918">
    <property type="entry name" value="N-reg_PII_CS"/>
</dbReference>
<evidence type="ECO:0000313" key="2">
    <source>
        <dbReference type="EMBL" id="MDT2545674.1"/>
    </source>
</evidence>
<dbReference type="Gene3D" id="3.30.70.120">
    <property type="match status" value="1"/>
</dbReference>
<dbReference type="GeneID" id="67041871"/>
<evidence type="ECO:0000313" key="3">
    <source>
        <dbReference type="Proteomes" id="UP001254770"/>
    </source>
</evidence>
<dbReference type="EMBL" id="JARPXL010000017">
    <property type="protein sequence ID" value="MDT2545674.1"/>
    <property type="molecule type" value="Genomic_DNA"/>
</dbReference>
<evidence type="ECO:0000256" key="1">
    <source>
        <dbReference type="RuleBase" id="RU003936"/>
    </source>
</evidence>
<dbReference type="SMART" id="SM00938">
    <property type="entry name" value="P-II"/>
    <property type="match status" value="1"/>
</dbReference>
<dbReference type="InterPro" id="IPR011322">
    <property type="entry name" value="N-reg_PII-like_a/b"/>
</dbReference>
<accession>A0AAP5KCZ6</accession>
<dbReference type="GO" id="GO:0005829">
    <property type="term" value="C:cytosol"/>
    <property type="evidence" value="ECO:0007669"/>
    <property type="project" value="TreeGrafter"/>
</dbReference>
<dbReference type="PANTHER" id="PTHR30115:SF11">
    <property type="entry name" value="NITROGEN REGULATORY PROTEIN P-II HOMOLOG"/>
    <property type="match status" value="1"/>
</dbReference>
<comment type="caution">
    <text evidence="2">The sequence shown here is derived from an EMBL/GenBank/DDBJ whole genome shotgun (WGS) entry which is preliminary data.</text>
</comment>
<dbReference type="AlphaFoldDB" id="A0AAP5KCZ6"/>
<gene>
    <name evidence="2" type="ORF">P7D69_15095</name>
</gene>
<dbReference type="RefSeq" id="WP_028020094.1">
    <property type="nucleotide sequence ID" value="NZ_CABLCA010000002.1"/>
</dbReference>
<reference evidence="2" key="1">
    <citation type="submission" date="2023-03" db="EMBL/GenBank/DDBJ databases">
        <authorList>
            <person name="Shen W."/>
            <person name="Cai J."/>
        </authorList>
    </citation>
    <scope>NUCLEOTIDE SEQUENCE</scope>
    <source>
        <strain evidence="2">Y15</strain>
    </source>
</reference>
<name>A0AAP5KCZ6_9ENTE</name>
<dbReference type="Pfam" id="PF00543">
    <property type="entry name" value="P-II"/>
    <property type="match status" value="1"/>
</dbReference>
<dbReference type="GO" id="GO:0005524">
    <property type="term" value="F:ATP binding"/>
    <property type="evidence" value="ECO:0007669"/>
    <property type="project" value="TreeGrafter"/>
</dbReference>
<dbReference type="GO" id="GO:0006808">
    <property type="term" value="P:regulation of nitrogen utilization"/>
    <property type="evidence" value="ECO:0007669"/>
    <property type="project" value="InterPro"/>
</dbReference>
<dbReference type="GO" id="GO:0030234">
    <property type="term" value="F:enzyme regulator activity"/>
    <property type="evidence" value="ECO:0007669"/>
    <property type="project" value="InterPro"/>
</dbReference>
<dbReference type="PRINTS" id="PR00340">
    <property type="entry name" value="PIIGLNB"/>
</dbReference>
<dbReference type="PROSITE" id="PS00638">
    <property type="entry name" value="PII_GLNB_CTER"/>
    <property type="match status" value="1"/>
</dbReference>
<comment type="similarity">
    <text evidence="1">Belongs to the P(II) protein family.</text>
</comment>
<dbReference type="SUPFAM" id="SSF54913">
    <property type="entry name" value="GlnB-like"/>
    <property type="match status" value="1"/>
</dbReference>
<dbReference type="Proteomes" id="UP001254770">
    <property type="component" value="Unassembled WGS sequence"/>
</dbReference>
<sequence>MKLVTAIIRDTKYYETKAALLNENFFSLNTYRVLGRGREQQQYDVQNTDVRKSVKEYPFVSKRIIEIYLEEKDVERLIQILLKVNQTGNKGDGKIFVTPLEEAIRIRTKETGIDALA</sequence>
<protein>
    <submittedName>
        <fullName evidence="2">P-II family nitrogen regulator</fullName>
    </submittedName>
</protein>
<proteinExistence type="inferred from homology"/>